<evidence type="ECO:0000256" key="7">
    <source>
        <dbReference type="PROSITE-ProRule" id="PRU00023"/>
    </source>
</evidence>
<dbReference type="Gene3D" id="1.25.40.20">
    <property type="entry name" value="Ankyrin repeat-containing domain"/>
    <property type="match status" value="3"/>
</dbReference>
<dbReference type="PROSITE" id="PS50297">
    <property type="entry name" value="ANK_REP_REGION"/>
    <property type="match status" value="2"/>
</dbReference>
<feature type="repeat" description="ANK" evidence="7">
    <location>
        <begin position="231"/>
        <end position="263"/>
    </location>
</feature>
<name>A0A5J5ACW9_9ASTE</name>
<gene>
    <name evidence="10" type="ORF">F0562_035429</name>
</gene>
<comment type="subcellular location">
    <subcellularLocation>
        <location evidence="1">Membrane</location>
        <topology evidence="1">Multi-pass membrane protein</topology>
    </subcellularLocation>
</comment>
<dbReference type="Proteomes" id="UP000325577">
    <property type="component" value="Linkage Group LG21"/>
</dbReference>
<dbReference type="SUPFAM" id="SSF48403">
    <property type="entry name" value="Ankyrin repeat"/>
    <property type="match status" value="1"/>
</dbReference>
<dbReference type="GO" id="GO:0005886">
    <property type="term" value="C:plasma membrane"/>
    <property type="evidence" value="ECO:0007669"/>
    <property type="project" value="TreeGrafter"/>
</dbReference>
<dbReference type="InterPro" id="IPR036770">
    <property type="entry name" value="Ankyrin_rpt-contain_sf"/>
</dbReference>
<evidence type="ECO:0000313" key="10">
    <source>
        <dbReference type="EMBL" id="KAA8527702.1"/>
    </source>
</evidence>
<evidence type="ECO:0000259" key="9">
    <source>
        <dbReference type="Pfam" id="PF13962"/>
    </source>
</evidence>
<feature type="domain" description="PGG" evidence="9">
    <location>
        <begin position="427"/>
        <end position="538"/>
    </location>
</feature>
<feature type="transmembrane region" description="Helical" evidence="8">
    <location>
        <begin position="475"/>
        <end position="500"/>
    </location>
</feature>
<dbReference type="EMBL" id="CM018045">
    <property type="protein sequence ID" value="KAA8527702.1"/>
    <property type="molecule type" value="Genomic_DNA"/>
</dbReference>
<dbReference type="InterPro" id="IPR002110">
    <property type="entry name" value="Ankyrin_rpt"/>
</dbReference>
<organism evidence="10 11">
    <name type="scientific">Nyssa sinensis</name>
    <dbReference type="NCBI Taxonomy" id="561372"/>
    <lineage>
        <taxon>Eukaryota</taxon>
        <taxon>Viridiplantae</taxon>
        <taxon>Streptophyta</taxon>
        <taxon>Embryophyta</taxon>
        <taxon>Tracheophyta</taxon>
        <taxon>Spermatophyta</taxon>
        <taxon>Magnoliopsida</taxon>
        <taxon>eudicotyledons</taxon>
        <taxon>Gunneridae</taxon>
        <taxon>Pentapetalae</taxon>
        <taxon>asterids</taxon>
        <taxon>Cornales</taxon>
        <taxon>Nyssaceae</taxon>
        <taxon>Nyssa</taxon>
    </lineage>
</organism>
<dbReference type="OrthoDB" id="1847170at2759"/>
<proteinExistence type="predicted"/>
<dbReference type="PANTHER" id="PTHR24186">
    <property type="entry name" value="PROTEIN PHOSPHATASE 1 REGULATORY SUBUNIT"/>
    <property type="match status" value="1"/>
</dbReference>
<evidence type="ECO:0000256" key="1">
    <source>
        <dbReference type="ARBA" id="ARBA00004141"/>
    </source>
</evidence>
<dbReference type="PANTHER" id="PTHR24186:SF50">
    <property type="entry name" value="ANKYRIN REPEAT-CONTAINING PROTEIN ITN1-LIKE ISOFORM X1"/>
    <property type="match status" value="1"/>
</dbReference>
<keyword evidence="3" id="KW-0677">Repeat</keyword>
<sequence>MASTSQTESASASSDNILMDPSLYEAAMKGIAHVLRQNRRQLDVKVSPENNTVLHIAAQFGNLECVKYILRMNPMIFDRLNSKGETPIYIAAREGEYDIVKVLIEHAKEQEQHGNVGAAKKMQMLTNNDKETALHEAMRNSFAYKLVELLTQEVPELSCVANNADETPLYLAAEGGNYLFVSLILEKCTEPAYGGPLGRTALHAAVVHDSEECTKRLLNWKQDLLKKADENGWRPLHYAARYGTVSMVRLLLNEDKSVAYLTANEDGRTTALHIATARGHVDIMEVLISRCPGCWEVNNSRGQNILHIAVQSKKEKAIKFILETLPLRSLINEKDTDGNTALHLLVASNCYVPKLVRNSKSHRNAFNKKNHTPMDIASCNNIKLTNRDFFKDLIKVGAAEGRRDITICNEDHEIAANANEDDRIVRKDIRKTADTHLIVAALLATVTFAAGFTVPGGYDGNTGPDQGMAILTRKVAFKIFAISDTIAMILSTCAVFIHFIAADYEDKCLLKLHYKRARDFITFAMGAAVLAFITGMFSVLSLSPGLAIAECAVGCLFFTYSYISFRNIF</sequence>
<feature type="transmembrane region" description="Helical" evidence="8">
    <location>
        <begin position="520"/>
        <end position="540"/>
    </location>
</feature>
<evidence type="ECO:0000256" key="4">
    <source>
        <dbReference type="ARBA" id="ARBA00022989"/>
    </source>
</evidence>
<evidence type="ECO:0000256" key="6">
    <source>
        <dbReference type="ARBA" id="ARBA00023136"/>
    </source>
</evidence>
<reference evidence="10 11" key="1">
    <citation type="submission" date="2019-09" db="EMBL/GenBank/DDBJ databases">
        <title>A chromosome-level genome assembly of the Chinese tupelo Nyssa sinensis.</title>
        <authorList>
            <person name="Yang X."/>
            <person name="Kang M."/>
            <person name="Yang Y."/>
            <person name="Xiong H."/>
            <person name="Wang M."/>
            <person name="Zhang Z."/>
            <person name="Wang Z."/>
            <person name="Wu H."/>
            <person name="Ma T."/>
            <person name="Liu J."/>
            <person name="Xi Z."/>
        </authorList>
    </citation>
    <scope>NUCLEOTIDE SEQUENCE [LARGE SCALE GENOMIC DNA]</scope>
    <source>
        <strain evidence="10">J267</strain>
        <tissue evidence="10">Leaf</tissue>
    </source>
</reference>
<keyword evidence="4 8" id="KW-1133">Transmembrane helix</keyword>
<dbReference type="Pfam" id="PF12796">
    <property type="entry name" value="Ank_2"/>
    <property type="match status" value="3"/>
</dbReference>
<feature type="transmembrane region" description="Helical" evidence="8">
    <location>
        <begin position="546"/>
        <end position="565"/>
    </location>
</feature>
<accession>A0A5J5ACW9</accession>
<keyword evidence="6 8" id="KW-0472">Membrane</keyword>
<evidence type="ECO:0000313" key="11">
    <source>
        <dbReference type="Proteomes" id="UP000325577"/>
    </source>
</evidence>
<dbReference type="SMART" id="SM00248">
    <property type="entry name" value="ANK"/>
    <property type="match status" value="9"/>
</dbReference>
<evidence type="ECO:0000256" key="5">
    <source>
        <dbReference type="ARBA" id="ARBA00023043"/>
    </source>
</evidence>
<dbReference type="InterPro" id="IPR026961">
    <property type="entry name" value="PGG_dom"/>
</dbReference>
<protein>
    <recommendedName>
        <fullName evidence="9">PGG domain-containing protein</fullName>
    </recommendedName>
</protein>
<evidence type="ECO:0000256" key="2">
    <source>
        <dbReference type="ARBA" id="ARBA00022692"/>
    </source>
</evidence>
<evidence type="ECO:0000256" key="8">
    <source>
        <dbReference type="SAM" id="Phobius"/>
    </source>
</evidence>
<feature type="transmembrane region" description="Helical" evidence="8">
    <location>
        <begin position="436"/>
        <end position="455"/>
    </location>
</feature>
<dbReference type="PROSITE" id="PS50088">
    <property type="entry name" value="ANK_REPEAT"/>
    <property type="match status" value="2"/>
</dbReference>
<dbReference type="AlphaFoldDB" id="A0A5J5ACW9"/>
<feature type="repeat" description="ANK" evidence="7">
    <location>
        <begin position="83"/>
        <end position="115"/>
    </location>
</feature>
<keyword evidence="2 8" id="KW-0812">Transmembrane</keyword>
<keyword evidence="5 7" id="KW-0040">ANK repeat</keyword>
<keyword evidence="11" id="KW-1185">Reference proteome</keyword>
<evidence type="ECO:0000256" key="3">
    <source>
        <dbReference type="ARBA" id="ARBA00022737"/>
    </source>
</evidence>
<dbReference type="Pfam" id="PF13962">
    <property type="entry name" value="PGG"/>
    <property type="match status" value="1"/>
</dbReference>